<gene>
    <name evidence="2" type="ORF">GGQ90_003610</name>
</gene>
<keyword evidence="3" id="KW-1185">Reference proteome</keyword>
<accession>A0A7W6LUV9</accession>
<dbReference type="EMBL" id="JACIEU010000015">
    <property type="protein sequence ID" value="MBB4149816.1"/>
    <property type="molecule type" value="Genomic_DNA"/>
</dbReference>
<dbReference type="Proteomes" id="UP000590524">
    <property type="component" value="Unassembled WGS sequence"/>
</dbReference>
<sequence length="106" mass="12137">MDSDDASPPRYPSTGPRPHLQKACPPAFAETFVRWGWRGVERAFGARTDINKRWLTHCGGEKLQQARLRYLGRLKTLRAEQARREAAKRRYAHALHQAIPEGMPCL</sequence>
<name>A0A7W6LUV9_9SPHN</name>
<organism evidence="2 3">
    <name type="scientific">Sphingobium scionense</name>
    <dbReference type="NCBI Taxonomy" id="1404341"/>
    <lineage>
        <taxon>Bacteria</taxon>
        <taxon>Pseudomonadati</taxon>
        <taxon>Pseudomonadota</taxon>
        <taxon>Alphaproteobacteria</taxon>
        <taxon>Sphingomonadales</taxon>
        <taxon>Sphingomonadaceae</taxon>
        <taxon>Sphingobium</taxon>
    </lineage>
</organism>
<protein>
    <recommendedName>
        <fullName evidence="4">Transposase</fullName>
    </recommendedName>
</protein>
<evidence type="ECO:0000313" key="2">
    <source>
        <dbReference type="EMBL" id="MBB4149816.1"/>
    </source>
</evidence>
<proteinExistence type="predicted"/>
<evidence type="ECO:0000313" key="3">
    <source>
        <dbReference type="Proteomes" id="UP000590524"/>
    </source>
</evidence>
<comment type="caution">
    <text evidence="2">The sequence shown here is derived from an EMBL/GenBank/DDBJ whole genome shotgun (WGS) entry which is preliminary data.</text>
</comment>
<reference evidence="2 3" key="1">
    <citation type="submission" date="2020-08" db="EMBL/GenBank/DDBJ databases">
        <title>Genomic Encyclopedia of Type Strains, Phase IV (KMG-IV): sequencing the most valuable type-strain genomes for metagenomic binning, comparative biology and taxonomic classification.</title>
        <authorList>
            <person name="Goeker M."/>
        </authorList>
    </citation>
    <scope>NUCLEOTIDE SEQUENCE [LARGE SCALE GENOMIC DNA]</scope>
    <source>
        <strain evidence="2 3">DSM 19371</strain>
    </source>
</reference>
<dbReference type="RefSeq" id="WP_188083311.1">
    <property type="nucleotide sequence ID" value="NZ_JACIEU010000015.1"/>
</dbReference>
<dbReference type="AlphaFoldDB" id="A0A7W6LUV9"/>
<feature type="region of interest" description="Disordered" evidence="1">
    <location>
        <begin position="1"/>
        <end position="23"/>
    </location>
</feature>
<evidence type="ECO:0008006" key="4">
    <source>
        <dbReference type="Google" id="ProtNLM"/>
    </source>
</evidence>
<evidence type="ECO:0000256" key="1">
    <source>
        <dbReference type="SAM" id="MobiDB-lite"/>
    </source>
</evidence>